<evidence type="ECO:0000259" key="1">
    <source>
        <dbReference type="Pfam" id="PF07045"/>
    </source>
</evidence>
<name>A0A4Q7V8K7_9BURK</name>
<sequence>MAAYIHAEVEVHDPSAYEEYRRQVAAVLSAYGGRFIVRGGAAELLEGERAPQRQVILEFADMASLKAFYHSPEYAPLIALRQRVSTARLVAIQGV</sequence>
<dbReference type="OrthoDB" id="516779at2"/>
<accession>A0A4Q7V8K7</accession>
<dbReference type="EMBL" id="SHKP01000010">
    <property type="protein sequence ID" value="RZT91977.1"/>
    <property type="molecule type" value="Genomic_DNA"/>
</dbReference>
<reference evidence="2 3" key="1">
    <citation type="submission" date="2019-02" db="EMBL/GenBank/DDBJ databases">
        <title>Genomic Encyclopedia of Type Strains, Phase IV (KMG-IV): sequencing the most valuable type-strain genomes for metagenomic binning, comparative biology and taxonomic classification.</title>
        <authorList>
            <person name="Goeker M."/>
        </authorList>
    </citation>
    <scope>NUCLEOTIDE SEQUENCE [LARGE SCALE GENOMIC DNA]</scope>
    <source>
        <strain evidence="2 3">DSM 19570</strain>
    </source>
</reference>
<organism evidence="2 3">
    <name type="scientific">Rivibacter subsaxonicus</name>
    <dbReference type="NCBI Taxonomy" id="457575"/>
    <lineage>
        <taxon>Bacteria</taxon>
        <taxon>Pseudomonadati</taxon>
        <taxon>Pseudomonadota</taxon>
        <taxon>Betaproteobacteria</taxon>
        <taxon>Burkholderiales</taxon>
        <taxon>Rivibacter</taxon>
    </lineage>
</organism>
<proteinExistence type="predicted"/>
<dbReference type="PANTHER" id="PTHR41521:SF4">
    <property type="entry name" value="BLR0684 PROTEIN"/>
    <property type="match status" value="1"/>
</dbReference>
<dbReference type="PANTHER" id="PTHR41521">
    <property type="match status" value="1"/>
</dbReference>
<dbReference type="InterPro" id="IPR010753">
    <property type="entry name" value="DUF1330"/>
</dbReference>
<dbReference type="Pfam" id="PF07045">
    <property type="entry name" value="DUF1330"/>
    <property type="match status" value="1"/>
</dbReference>
<dbReference type="Proteomes" id="UP000293671">
    <property type="component" value="Unassembled WGS sequence"/>
</dbReference>
<dbReference type="AlphaFoldDB" id="A0A4Q7V8K7"/>
<dbReference type="RefSeq" id="WP_130434834.1">
    <property type="nucleotide sequence ID" value="NZ_SHKP01000010.1"/>
</dbReference>
<dbReference type="Gene3D" id="3.30.70.100">
    <property type="match status" value="1"/>
</dbReference>
<protein>
    <submittedName>
        <fullName evidence="2">Uncharacterized protein (DUF1330 family)</fullName>
    </submittedName>
</protein>
<dbReference type="SUPFAM" id="SSF54909">
    <property type="entry name" value="Dimeric alpha+beta barrel"/>
    <property type="match status" value="1"/>
</dbReference>
<evidence type="ECO:0000313" key="2">
    <source>
        <dbReference type="EMBL" id="RZT91977.1"/>
    </source>
</evidence>
<keyword evidence="3" id="KW-1185">Reference proteome</keyword>
<gene>
    <name evidence="2" type="ORF">EV670_3654</name>
</gene>
<evidence type="ECO:0000313" key="3">
    <source>
        <dbReference type="Proteomes" id="UP000293671"/>
    </source>
</evidence>
<feature type="domain" description="DUF1330" evidence="1">
    <location>
        <begin position="3"/>
        <end position="95"/>
    </location>
</feature>
<comment type="caution">
    <text evidence="2">The sequence shown here is derived from an EMBL/GenBank/DDBJ whole genome shotgun (WGS) entry which is preliminary data.</text>
</comment>
<dbReference type="InterPro" id="IPR011008">
    <property type="entry name" value="Dimeric_a/b-barrel"/>
</dbReference>